<dbReference type="Proteomes" id="UP000542776">
    <property type="component" value="Unassembled WGS sequence"/>
</dbReference>
<feature type="transmembrane region" description="Helical" evidence="1">
    <location>
        <begin position="6"/>
        <end position="28"/>
    </location>
</feature>
<gene>
    <name evidence="2" type="ORF">GGR04_001982</name>
</gene>
<evidence type="ECO:0000313" key="2">
    <source>
        <dbReference type="EMBL" id="MBB3998143.1"/>
    </source>
</evidence>
<dbReference type="EMBL" id="JACIEK010000004">
    <property type="protein sequence ID" value="MBB3998143.1"/>
    <property type="molecule type" value="Genomic_DNA"/>
</dbReference>
<dbReference type="AlphaFoldDB" id="A0A7W6EGW2"/>
<dbReference type="RefSeq" id="WP_183199686.1">
    <property type="nucleotide sequence ID" value="NZ_JACIEK010000004.1"/>
</dbReference>
<proteinExistence type="predicted"/>
<reference evidence="2 3" key="1">
    <citation type="submission" date="2020-08" db="EMBL/GenBank/DDBJ databases">
        <title>Genomic Encyclopedia of Type Strains, Phase IV (KMG-IV): sequencing the most valuable type-strain genomes for metagenomic binning, comparative biology and taxonomic classification.</title>
        <authorList>
            <person name="Goeker M."/>
        </authorList>
    </citation>
    <scope>NUCLEOTIDE SEQUENCE [LARGE SCALE GENOMIC DNA]</scope>
    <source>
        <strain evidence="2 3">DSM 102238</strain>
    </source>
</reference>
<keyword evidence="3" id="KW-1185">Reference proteome</keyword>
<comment type="caution">
    <text evidence="2">The sequence shown here is derived from an EMBL/GenBank/DDBJ whole genome shotgun (WGS) entry which is preliminary data.</text>
</comment>
<organism evidence="2 3">
    <name type="scientific">Aureimonas pseudogalii</name>
    <dbReference type="NCBI Taxonomy" id="1744844"/>
    <lineage>
        <taxon>Bacteria</taxon>
        <taxon>Pseudomonadati</taxon>
        <taxon>Pseudomonadota</taxon>
        <taxon>Alphaproteobacteria</taxon>
        <taxon>Hyphomicrobiales</taxon>
        <taxon>Aurantimonadaceae</taxon>
        <taxon>Aureimonas</taxon>
    </lineage>
</organism>
<keyword evidence="1" id="KW-0812">Transmembrane</keyword>
<protein>
    <submittedName>
        <fullName evidence="2">Uncharacterized protein</fullName>
    </submittedName>
</protein>
<sequence length="174" mass="19634">MANGWLAPALLAAIVAALVSVVGWFATARQSVWLEQRRRLERMRDFQIALRAEIRAELVDLEAYDLEEAYAAIRDRYANEPGFSVRVSAPPRHPIFEAIVDEIHVLPEEVIDPVVLYARQRWEMEGVANDIRDPSFNALSAERQLDVVGDYVNARRRLTTLAQTAVAALGQLPR</sequence>
<keyword evidence="1" id="KW-0472">Membrane</keyword>
<evidence type="ECO:0000313" key="3">
    <source>
        <dbReference type="Proteomes" id="UP000542776"/>
    </source>
</evidence>
<keyword evidence="1" id="KW-1133">Transmembrane helix</keyword>
<accession>A0A7W6EGW2</accession>
<evidence type="ECO:0000256" key="1">
    <source>
        <dbReference type="SAM" id="Phobius"/>
    </source>
</evidence>
<name>A0A7W6EGW2_9HYPH</name>